<dbReference type="Proteomes" id="UP000027238">
    <property type="component" value="Unassembled WGS sequence"/>
</dbReference>
<accession>A0A066WXI4</accession>
<dbReference type="AlphaFoldDB" id="A0A066WXI4"/>
<evidence type="ECO:0000313" key="2">
    <source>
        <dbReference type="EMBL" id="KDN61598.1"/>
    </source>
</evidence>
<evidence type="ECO:0000256" key="1">
    <source>
        <dbReference type="SAM" id="MobiDB-lite"/>
    </source>
</evidence>
<evidence type="ECO:0000313" key="3">
    <source>
        <dbReference type="Proteomes" id="UP000027238"/>
    </source>
</evidence>
<reference evidence="3" key="1">
    <citation type="journal article" date="2014" name="Genome Announc.">
        <title>Draft genome sequence of Colletotrichum sublineola, a destructive pathogen of cultivated sorghum.</title>
        <authorList>
            <person name="Baroncelli R."/>
            <person name="Sanz-Martin J.M."/>
            <person name="Rech G.E."/>
            <person name="Sukno S.A."/>
            <person name="Thon M.R."/>
        </authorList>
    </citation>
    <scope>NUCLEOTIDE SEQUENCE [LARGE SCALE GENOMIC DNA]</scope>
    <source>
        <strain evidence="3">TX430BB</strain>
    </source>
</reference>
<comment type="caution">
    <text evidence="2">The sequence shown here is derived from an EMBL/GenBank/DDBJ whole genome shotgun (WGS) entry which is preliminary data.</text>
</comment>
<keyword evidence="3" id="KW-1185">Reference proteome</keyword>
<dbReference type="HOGENOM" id="CLU_1447592_0_0_1"/>
<proteinExistence type="predicted"/>
<gene>
    <name evidence="2" type="ORF">CSUB01_01423</name>
</gene>
<sequence length="187" mass="21154">MELFTPLRETAEKDRWLAWGAETDHGRRQLADRPQRWLHVPPSEVRPDVKILKTDYGDGHDTSLEPRNQYGIPAVPRTRTHTHTLEGGYPQEAEAEDAYQINLLRTWNLQLGQRWKRQHEDDNVRDDAERGVNVKQGFLIQTLGRDARVPKALEGVAEGEGQEKGDAPPQPNKNHGCEVDVSRAGGA</sequence>
<protein>
    <submittedName>
        <fullName evidence="2">Uncharacterized protein</fullName>
    </submittedName>
</protein>
<name>A0A066WXI4_COLSU</name>
<dbReference type="EMBL" id="JMSE01001398">
    <property type="protein sequence ID" value="KDN61598.1"/>
    <property type="molecule type" value="Genomic_DNA"/>
</dbReference>
<organism evidence="2 3">
    <name type="scientific">Colletotrichum sublineola</name>
    <name type="common">Sorghum anthracnose fungus</name>
    <dbReference type="NCBI Taxonomy" id="1173701"/>
    <lineage>
        <taxon>Eukaryota</taxon>
        <taxon>Fungi</taxon>
        <taxon>Dikarya</taxon>
        <taxon>Ascomycota</taxon>
        <taxon>Pezizomycotina</taxon>
        <taxon>Sordariomycetes</taxon>
        <taxon>Hypocreomycetidae</taxon>
        <taxon>Glomerellales</taxon>
        <taxon>Glomerellaceae</taxon>
        <taxon>Colletotrichum</taxon>
        <taxon>Colletotrichum graminicola species complex</taxon>
    </lineage>
</organism>
<feature type="region of interest" description="Disordered" evidence="1">
    <location>
        <begin position="151"/>
        <end position="187"/>
    </location>
</feature>